<feature type="domain" description="NADH:quinone oxidoreductase/Mrp antiporter transmembrane" evidence="18">
    <location>
        <begin position="22"/>
        <end position="272"/>
    </location>
</feature>
<comment type="similarity">
    <text evidence="2 17">Belongs to the complex I subunit 2 family.</text>
</comment>
<comment type="catalytic activity">
    <reaction evidence="16 17">
        <text>a ubiquinone + NADH + 5 H(+)(in) = a ubiquinol + NAD(+) + 4 H(+)(out)</text>
        <dbReference type="Rhea" id="RHEA:29091"/>
        <dbReference type="Rhea" id="RHEA-COMP:9565"/>
        <dbReference type="Rhea" id="RHEA-COMP:9566"/>
        <dbReference type="ChEBI" id="CHEBI:15378"/>
        <dbReference type="ChEBI" id="CHEBI:16389"/>
        <dbReference type="ChEBI" id="CHEBI:17976"/>
        <dbReference type="ChEBI" id="CHEBI:57540"/>
        <dbReference type="ChEBI" id="CHEBI:57945"/>
        <dbReference type="EC" id="7.1.1.2"/>
    </reaction>
</comment>
<keyword evidence="10 17" id="KW-0249">Electron transport</keyword>
<evidence type="ECO:0000313" key="19">
    <source>
        <dbReference type="EMBL" id="AOX13205.1"/>
    </source>
</evidence>
<evidence type="ECO:0000256" key="15">
    <source>
        <dbReference type="ARBA" id="ARBA00023136"/>
    </source>
</evidence>
<comment type="function">
    <text evidence="17">Core subunit of the mitochondrial membrane respiratory chain NADH dehydrogenase (Complex I) which catalyzes electron transfer from NADH through the respiratory chain, using ubiquinone as an electron acceptor. Essential for the catalytic activity and assembly of complex I.</text>
</comment>
<dbReference type="GO" id="GO:0006120">
    <property type="term" value="P:mitochondrial electron transport, NADH to ubiquinone"/>
    <property type="evidence" value="ECO:0007669"/>
    <property type="project" value="InterPro"/>
</dbReference>
<dbReference type="GO" id="GO:0005743">
    <property type="term" value="C:mitochondrial inner membrane"/>
    <property type="evidence" value="ECO:0007669"/>
    <property type="project" value="UniProtKB-SubCell"/>
</dbReference>
<keyword evidence="5" id="KW-0813">Transport</keyword>
<dbReference type="GO" id="GO:0008137">
    <property type="term" value="F:NADH dehydrogenase (ubiquinone) activity"/>
    <property type="evidence" value="ECO:0007669"/>
    <property type="project" value="UniProtKB-EC"/>
</dbReference>
<geneLocation type="mitochondrion" evidence="19"/>
<evidence type="ECO:0000256" key="14">
    <source>
        <dbReference type="ARBA" id="ARBA00023128"/>
    </source>
</evidence>
<keyword evidence="7 17" id="KW-0812">Transmembrane</keyword>
<evidence type="ECO:0000256" key="12">
    <source>
        <dbReference type="ARBA" id="ARBA00023027"/>
    </source>
</evidence>
<evidence type="ECO:0000256" key="8">
    <source>
        <dbReference type="ARBA" id="ARBA00022792"/>
    </source>
</evidence>
<dbReference type="InterPro" id="IPR001750">
    <property type="entry name" value="ND/Mrp_TM"/>
</dbReference>
<evidence type="ECO:0000259" key="18">
    <source>
        <dbReference type="Pfam" id="PF00361"/>
    </source>
</evidence>
<dbReference type="PANTHER" id="PTHR46552:SF1">
    <property type="entry name" value="NADH-UBIQUINONE OXIDOREDUCTASE CHAIN 2"/>
    <property type="match status" value="1"/>
</dbReference>
<feature type="transmembrane region" description="Helical" evidence="17">
    <location>
        <begin position="58"/>
        <end position="76"/>
    </location>
</feature>
<evidence type="ECO:0000256" key="7">
    <source>
        <dbReference type="ARBA" id="ARBA00022692"/>
    </source>
</evidence>
<feature type="transmembrane region" description="Helical" evidence="17">
    <location>
        <begin position="259"/>
        <end position="284"/>
    </location>
</feature>
<name>A0A4Y1JU48_9BIVA</name>
<proteinExistence type="inferred from homology"/>
<dbReference type="EMBL" id="KX091842">
    <property type="protein sequence ID" value="AOX13205.1"/>
    <property type="molecule type" value="Genomic_DNA"/>
</dbReference>
<dbReference type="PRINTS" id="PR01436">
    <property type="entry name" value="NADHDHGNASE2"/>
</dbReference>
<sequence length="327" mass="35981">MKTKTPMYPLLLVTSTLLTITSTNTMFVWMMLELNMLAFIPLIQTNNSTMETEASIKYLIPQSFGSGLFMASILLMTTKYSNIMATTALTLKLGGVPLHSWFPAVMQSINPMTALVLSTWQKAAPILLLTTPHLACTPIIIASGTMSALWGSTAGLNQTNLLKLMAFSSISHLGWLLAASLYSSLAPTIYLLSYSLTTFPIFFYMKTPLIKTYTTTLTPPLNNYMQLTMVINMLSLAGMPPLTMFVNKLPIISLMAQTLLLPLAVLLTSAAISLYFYASLSVMMILNFNSSSQPTTEKPQTTPFIAFTISTLFQFSALPLWLTMPIL</sequence>
<feature type="transmembrane region" description="Helical" evidence="17">
    <location>
        <begin position="304"/>
        <end position="322"/>
    </location>
</feature>
<gene>
    <name evidence="19" type="primary">ND2</name>
</gene>
<organism evidence="19">
    <name type="scientific">Lamprotula caveata</name>
    <dbReference type="NCBI Taxonomy" id="265750"/>
    <lineage>
        <taxon>Eukaryota</taxon>
        <taxon>Metazoa</taxon>
        <taxon>Spiralia</taxon>
        <taxon>Lophotrochozoa</taxon>
        <taxon>Mollusca</taxon>
        <taxon>Bivalvia</taxon>
        <taxon>Autobranchia</taxon>
        <taxon>Heteroconchia</taxon>
        <taxon>Palaeoheterodonta</taxon>
        <taxon>Unionida</taxon>
        <taxon>Unionoidea</taxon>
        <taxon>Unionidae</taxon>
        <taxon>Gonideinae</taxon>
        <taxon>Lamprotula</taxon>
    </lineage>
</organism>
<evidence type="ECO:0000256" key="3">
    <source>
        <dbReference type="ARBA" id="ARBA00012944"/>
    </source>
</evidence>
<evidence type="ECO:0000256" key="1">
    <source>
        <dbReference type="ARBA" id="ARBA00004448"/>
    </source>
</evidence>
<keyword evidence="9 17" id="KW-1278">Translocase</keyword>
<evidence type="ECO:0000256" key="2">
    <source>
        <dbReference type="ARBA" id="ARBA00007012"/>
    </source>
</evidence>
<dbReference type="InterPro" id="IPR050175">
    <property type="entry name" value="Complex_I_Subunit_2"/>
</dbReference>
<dbReference type="AlphaFoldDB" id="A0A4Y1JU48"/>
<evidence type="ECO:0000256" key="11">
    <source>
        <dbReference type="ARBA" id="ARBA00022989"/>
    </source>
</evidence>
<evidence type="ECO:0000256" key="17">
    <source>
        <dbReference type="RuleBase" id="RU003403"/>
    </source>
</evidence>
<evidence type="ECO:0000256" key="13">
    <source>
        <dbReference type="ARBA" id="ARBA00023075"/>
    </source>
</evidence>
<evidence type="ECO:0000256" key="9">
    <source>
        <dbReference type="ARBA" id="ARBA00022967"/>
    </source>
</evidence>
<accession>A0A4Y1JU48</accession>
<keyword evidence="11 17" id="KW-1133">Transmembrane helix</keyword>
<dbReference type="EC" id="7.1.1.2" evidence="3 17"/>
<feature type="transmembrane region" description="Helical" evidence="17">
    <location>
        <begin position="189"/>
        <end position="205"/>
    </location>
</feature>
<keyword evidence="13 17" id="KW-0830">Ubiquinone</keyword>
<keyword evidence="12 17" id="KW-0520">NAD</keyword>
<keyword evidence="6 17" id="KW-0679">Respiratory chain</keyword>
<evidence type="ECO:0000256" key="5">
    <source>
        <dbReference type="ARBA" id="ARBA00022448"/>
    </source>
</evidence>
<keyword evidence="15 17" id="KW-0472">Membrane</keyword>
<evidence type="ECO:0000256" key="10">
    <source>
        <dbReference type="ARBA" id="ARBA00022982"/>
    </source>
</evidence>
<protein>
    <recommendedName>
        <fullName evidence="4 17">NADH-ubiquinone oxidoreductase chain 2</fullName>
        <ecNumber evidence="3 17">7.1.1.2</ecNumber>
    </recommendedName>
</protein>
<dbReference type="PANTHER" id="PTHR46552">
    <property type="entry name" value="NADH-UBIQUINONE OXIDOREDUCTASE CHAIN 2"/>
    <property type="match status" value="1"/>
</dbReference>
<evidence type="ECO:0000256" key="4">
    <source>
        <dbReference type="ARBA" id="ARBA00021008"/>
    </source>
</evidence>
<comment type="subcellular location">
    <subcellularLocation>
        <location evidence="1 17">Mitochondrion inner membrane</location>
        <topology evidence="1 17">Multi-pass membrane protein</topology>
    </subcellularLocation>
</comment>
<dbReference type="InterPro" id="IPR003917">
    <property type="entry name" value="NADH_UbQ_OxRdtase_chain2"/>
</dbReference>
<dbReference type="Pfam" id="PF00361">
    <property type="entry name" value="Proton_antipo_M"/>
    <property type="match status" value="1"/>
</dbReference>
<keyword evidence="8 17" id="KW-0999">Mitochondrion inner membrane</keyword>
<feature type="transmembrane region" description="Helical" evidence="17">
    <location>
        <begin position="225"/>
        <end position="247"/>
    </location>
</feature>
<evidence type="ECO:0000256" key="6">
    <source>
        <dbReference type="ARBA" id="ARBA00022660"/>
    </source>
</evidence>
<reference evidence="19" key="1">
    <citation type="submission" date="2016-04" db="EMBL/GenBank/DDBJ databases">
        <authorList>
            <person name="Han Z.Y."/>
            <person name="Wang G.L."/>
            <person name="Li J.L."/>
        </authorList>
    </citation>
    <scope>NUCLEOTIDE SEQUENCE</scope>
    <source>
        <tissue evidence="19">Gonad</tissue>
    </source>
</reference>
<evidence type="ECO:0000256" key="16">
    <source>
        <dbReference type="ARBA" id="ARBA00049551"/>
    </source>
</evidence>
<keyword evidence="14 17" id="KW-0496">Mitochondrion</keyword>